<dbReference type="AlphaFoldDB" id="A0A225WIW5"/>
<evidence type="ECO:0000313" key="2">
    <source>
        <dbReference type="EMBL" id="OWZ17374.1"/>
    </source>
</evidence>
<proteinExistence type="predicted"/>
<gene>
    <name evidence="2" type="ORF">PHMEG_0008694</name>
</gene>
<comment type="caution">
    <text evidence="2">The sequence shown here is derived from an EMBL/GenBank/DDBJ whole genome shotgun (WGS) entry which is preliminary data.</text>
</comment>
<keyword evidence="3" id="KW-1185">Reference proteome</keyword>
<dbReference type="EMBL" id="NBNE01000764">
    <property type="protein sequence ID" value="OWZ17374.1"/>
    <property type="molecule type" value="Genomic_DNA"/>
</dbReference>
<protein>
    <recommendedName>
        <fullName evidence="4">Transmembrane protein</fullName>
    </recommendedName>
</protein>
<keyword evidence="1" id="KW-1133">Transmembrane helix</keyword>
<feature type="transmembrane region" description="Helical" evidence="1">
    <location>
        <begin position="37"/>
        <end position="57"/>
    </location>
</feature>
<keyword evidence="1" id="KW-0472">Membrane</keyword>
<reference evidence="3" key="1">
    <citation type="submission" date="2017-03" db="EMBL/GenBank/DDBJ databases">
        <title>Phytopthora megakarya and P. palmivora, two closely related causual agents of cacao black pod achieved similar genome size and gene model numbers by different mechanisms.</title>
        <authorList>
            <person name="Ali S."/>
            <person name="Shao J."/>
            <person name="Larry D.J."/>
            <person name="Kronmiller B."/>
            <person name="Shen D."/>
            <person name="Strem M.D."/>
            <person name="Melnick R.L."/>
            <person name="Guiltinan M.J."/>
            <person name="Tyler B.M."/>
            <person name="Meinhardt L.W."/>
            <person name="Bailey B.A."/>
        </authorList>
    </citation>
    <scope>NUCLEOTIDE SEQUENCE [LARGE SCALE GENOMIC DNA]</scope>
    <source>
        <strain evidence="3">zdho120</strain>
    </source>
</reference>
<evidence type="ECO:0000313" key="3">
    <source>
        <dbReference type="Proteomes" id="UP000198211"/>
    </source>
</evidence>
<sequence>MMESVEEVLLTEATPSSQIIETDAQCSSHPEGRMLKITVAAVANVLLTVAMLCPANADAWYHVDAYQSPNGLESVQRVIAVRPSLLVIAVLSNGFLVLTTYFKLDALLTVYISATGLIDVWLLMSLLPHALFLLRFLFDILLIGLALEVRTHLEHTWFLTNFHRLRA</sequence>
<keyword evidence="1" id="KW-0812">Transmembrane</keyword>
<evidence type="ECO:0008006" key="4">
    <source>
        <dbReference type="Google" id="ProtNLM"/>
    </source>
</evidence>
<evidence type="ECO:0000256" key="1">
    <source>
        <dbReference type="SAM" id="Phobius"/>
    </source>
</evidence>
<name>A0A225WIW5_9STRA</name>
<feature type="transmembrane region" description="Helical" evidence="1">
    <location>
        <begin position="106"/>
        <end position="124"/>
    </location>
</feature>
<accession>A0A225WIW5</accession>
<feature type="transmembrane region" description="Helical" evidence="1">
    <location>
        <begin position="77"/>
        <end position="99"/>
    </location>
</feature>
<dbReference type="OrthoDB" id="127762at2759"/>
<organism evidence="2 3">
    <name type="scientific">Phytophthora megakarya</name>
    <dbReference type="NCBI Taxonomy" id="4795"/>
    <lineage>
        <taxon>Eukaryota</taxon>
        <taxon>Sar</taxon>
        <taxon>Stramenopiles</taxon>
        <taxon>Oomycota</taxon>
        <taxon>Peronosporomycetes</taxon>
        <taxon>Peronosporales</taxon>
        <taxon>Peronosporaceae</taxon>
        <taxon>Phytophthora</taxon>
    </lineage>
</organism>
<dbReference type="Proteomes" id="UP000198211">
    <property type="component" value="Unassembled WGS sequence"/>
</dbReference>